<gene>
    <name evidence="1" type="ORF">BFP71_01730</name>
</gene>
<evidence type="ECO:0000313" key="2">
    <source>
        <dbReference type="Proteomes" id="UP000095552"/>
    </source>
</evidence>
<evidence type="ECO:0000313" key="1">
    <source>
        <dbReference type="EMBL" id="OEK06423.1"/>
    </source>
</evidence>
<reference evidence="1 2" key="1">
    <citation type="submission" date="2016-08" db="EMBL/GenBank/DDBJ databases">
        <title>Draft genome of Fabibacter sp. strain SK-8.</title>
        <authorList>
            <person name="Wong S.-K."/>
            <person name="Hamasaki K."/>
            <person name="Yoshizawa S."/>
        </authorList>
    </citation>
    <scope>NUCLEOTIDE SEQUENCE [LARGE SCALE GENOMIC DNA]</scope>
    <source>
        <strain evidence="1 2">SK-8</strain>
    </source>
</reference>
<sequence>MLTFVSATIFGQSYSDIANLKTGDYDASAAPVVGLWEVLEVIVGDEKLTPTAKWFHLLSDGSMTSGNGWVQNFDGSFNYDRDTKKLLQASQGTVDEFGAFDVTITKDGMVWKRLEMETPVKVTLKKVDKKPLAPWDIIIGNWEVEEQTINSNKDDHAPEDNFVNFSAIYFGWDRRFKKYDETGKRIETGIWHIEAHSNWIWLISDKDNTKTGFDLDLSTKSLKLEHKTELQTLKIKLLRDK</sequence>
<accession>A0A1E5T4X0</accession>
<dbReference type="AlphaFoldDB" id="A0A1E5T4X0"/>
<organism evidence="1 2">
    <name type="scientific">Roseivirga misakiensis</name>
    <dbReference type="NCBI Taxonomy" id="1563681"/>
    <lineage>
        <taxon>Bacteria</taxon>
        <taxon>Pseudomonadati</taxon>
        <taxon>Bacteroidota</taxon>
        <taxon>Cytophagia</taxon>
        <taxon>Cytophagales</taxon>
        <taxon>Roseivirgaceae</taxon>
        <taxon>Roseivirga</taxon>
    </lineage>
</organism>
<keyword evidence="2" id="KW-1185">Reference proteome</keyword>
<proteinExistence type="predicted"/>
<evidence type="ECO:0008006" key="3">
    <source>
        <dbReference type="Google" id="ProtNLM"/>
    </source>
</evidence>
<protein>
    <recommendedName>
        <fullName evidence="3">Lipocalin-like domain-containing protein</fullName>
    </recommendedName>
</protein>
<comment type="caution">
    <text evidence="1">The sequence shown here is derived from an EMBL/GenBank/DDBJ whole genome shotgun (WGS) entry which is preliminary data.</text>
</comment>
<dbReference type="EMBL" id="MDGQ01000003">
    <property type="protein sequence ID" value="OEK06423.1"/>
    <property type="molecule type" value="Genomic_DNA"/>
</dbReference>
<name>A0A1E5T4X0_9BACT</name>
<dbReference type="Proteomes" id="UP000095552">
    <property type="component" value="Unassembled WGS sequence"/>
</dbReference>